<feature type="region of interest" description="Disordered" evidence="3">
    <location>
        <begin position="402"/>
        <end position="430"/>
    </location>
</feature>
<sequence length="430" mass="45946">MFDTTGAEQPLTGVRVVDAATIYAGPMIATLLGDFGADVLKVEHPRGDGLRTWAWQRDGESLWWALVGRNKKSVSLALSDPRGAELLRELLAETDVFVENFRPGTLERWGLGPDELLRINPRLVVVRVSGFGQTGPYRSRPGFGTLAEAMSGFADTNGTEDGPPVLPQWPLADGVAALAGAFATMMALRHADASGEGQVVDLSIYEPLFWILGAQTTAYDQLGLVPTRQGSRTDFNVPRGCYRTRDGRWVALSGATTATAKRIMQAIDRGDIASAPWFDDVAGRFAHRDMIDDAIAAWVAARDNGEVLAVFENVGATVGPVYSSADIAADPHFTERGSITTVDHPRLGPIRMQGLIANLTRTPGRIRGTGARIGEHNDEVFLDRLGHSAAELRRLVADGVVGTPPAAAAHPSPDPDDATDPPDAGTLRAG</sequence>
<comment type="similarity">
    <text evidence="1">Belongs to the CoA-transferase III family.</text>
</comment>
<keyword evidence="2 4" id="KW-0808">Transferase</keyword>
<keyword evidence="5" id="KW-1185">Reference proteome</keyword>
<reference evidence="4 5" key="1">
    <citation type="submission" date="2019-07" db="EMBL/GenBank/DDBJ databases">
        <title>R&amp;d 2014.</title>
        <authorList>
            <person name="Klenk H.-P."/>
        </authorList>
    </citation>
    <scope>NUCLEOTIDE SEQUENCE [LARGE SCALE GENOMIC DNA]</scope>
    <source>
        <strain evidence="4 5">DSM 43194</strain>
    </source>
</reference>
<dbReference type="AlphaFoldDB" id="A0A660CD13"/>
<dbReference type="InterPro" id="IPR050509">
    <property type="entry name" value="CoA-transferase_III"/>
</dbReference>
<name>A0A660CD13_9PSEU</name>
<dbReference type="InterPro" id="IPR044855">
    <property type="entry name" value="CoA-Trfase_III_dom3_sf"/>
</dbReference>
<protein>
    <submittedName>
        <fullName evidence="4">Crotonobetainyl-CoA:carnitine CoA-transferase CaiB-like acyl-CoA transferase</fullName>
    </submittedName>
</protein>
<evidence type="ECO:0000313" key="5">
    <source>
        <dbReference type="Proteomes" id="UP000317303"/>
    </source>
</evidence>
<dbReference type="Gene3D" id="3.40.50.10540">
    <property type="entry name" value="Crotonobetainyl-coa:carnitine coa-transferase, domain 1"/>
    <property type="match status" value="1"/>
</dbReference>
<dbReference type="Proteomes" id="UP000317303">
    <property type="component" value="Unassembled WGS sequence"/>
</dbReference>
<dbReference type="PANTHER" id="PTHR48228:SF6">
    <property type="entry name" value="L-CARNITINE COA-TRANSFERASE"/>
    <property type="match status" value="1"/>
</dbReference>
<dbReference type="OrthoDB" id="9797653at2"/>
<gene>
    <name evidence="4" type="ORF">JD82_01431</name>
</gene>
<evidence type="ECO:0000256" key="2">
    <source>
        <dbReference type="ARBA" id="ARBA00022679"/>
    </source>
</evidence>
<proteinExistence type="inferred from homology"/>
<dbReference type="SUPFAM" id="SSF89796">
    <property type="entry name" value="CoA-transferase family III (CaiB/BaiF)"/>
    <property type="match status" value="1"/>
</dbReference>
<accession>A0A660CD13</accession>
<dbReference type="GO" id="GO:0016740">
    <property type="term" value="F:transferase activity"/>
    <property type="evidence" value="ECO:0007669"/>
    <property type="project" value="UniProtKB-KW"/>
</dbReference>
<comment type="caution">
    <text evidence="4">The sequence shown here is derived from an EMBL/GenBank/DDBJ whole genome shotgun (WGS) entry which is preliminary data.</text>
</comment>
<dbReference type="Gene3D" id="3.30.1540.10">
    <property type="entry name" value="formyl-coa transferase, domain 3"/>
    <property type="match status" value="1"/>
</dbReference>
<dbReference type="RefSeq" id="WP_084705633.1">
    <property type="nucleotide sequence ID" value="NZ_JOIJ01000002.1"/>
</dbReference>
<dbReference type="InterPro" id="IPR003673">
    <property type="entry name" value="CoA-Trfase_fam_III"/>
</dbReference>
<evidence type="ECO:0000256" key="3">
    <source>
        <dbReference type="SAM" id="MobiDB-lite"/>
    </source>
</evidence>
<dbReference type="Pfam" id="PF02515">
    <property type="entry name" value="CoA_transf_3"/>
    <property type="match status" value="1"/>
</dbReference>
<evidence type="ECO:0000256" key="1">
    <source>
        <dbReference type="ARBA" id="ARBA00008383"/>
    </source>
</evidence>
<dbReference type="EMBL" id="VLJV01000001">
    <property type="protein sequence ID" value="TWH19603.1"/>
    <property type="molecule type" value="Genomic_DNA"/>
</dbReference>
<evidence type="ECO:0000313" key="4">
    <source>
        <dbReference type="EMBL" id="TWH19603.1"/>
    </source>
</evidence>
<dbReference type="PANTHER" id="PTHR48228">
    <property type="entry name" value="SUCCINYL-COA--D-CITRAMALATE COA-TRANSFERASE"/>
    <property type="match status" value="1"/>
</dbReference>
<organism evidence="4 5">
    <name type="scientific">Prauserella rugosa</name>
    <dbReference type="NCBI Taxonomy" id="43354"/>
    <lineage>
        <taxon>Bacteria</taxon>
        <taxon>Bacillati</taxon>
        <taxon>Actinomycetota</taxon>
        <taxon>Actinomycetes</taxon>
        <taxon>Pseudonocardiales</taxon>
        <taxon>Pseudonocardiaceae</taxon>
        <taxon>Prauserella</taxon>
    </lineage>
</organism>
<dbReference type="InterPro" id="IPR023606">
    <property type="entry name" value="CoA-Trfase_III_dom_1_sf"/>
</dbReference>